<protein>
    <submittedName>
        <fullName evidence="2">Uncharacterized protein</fullName>
    </submittedName>
</protein>
<dbReference type="EMBL" id="NHRY01000048">
    <property type="protein sequence ID" value="PPQ37435.1"/>
    <property type="molecule type" value="Genomic_DNA"/>
</dbReference>
<gene>
    <name evidence="2" type="ORF">CCS01_03565</name>
</gene>
<feature type="region of interest" description="Disordered" evidence="1">
    <location>
        <begin position="143"/>
        <end position="186"/>
    </location>
</feature>
<organism evidence="2 3">
    <name type="scientific">Rhodopila globiformis</name>
    <name type="common">Rhodopseudomonas globiformis</name>
    <dbReference type="NCBI Taxonomy" id="1071"/>
    <lineage>
        <taxon>Bacteria</taxon>
        <taxon>Pseudomonadati</taxon>
        <taxon>Pseudomonadota</taxon>
        <taxon>Alphaproteobacteria</taxon>
        <taxon>Acetobacterales</taxon>
        <taxon>Acetobacteraceae</taxon>
        <taxon>Rhodopila</taxon>
    </lineage>
</organism>
<comment type="caution">
    <text evidence="2">The sequence shown here is derived from an EMBL/GenBank/DDBJ whole genome shotgun (WGS) entry which is preliminary data.</text>
</comment>
<feature type="compositionally biased region" description="Basic and acidic residues" evidence="1">
    <location>
        <begin position="147"/>
        <end position="167"/>
    </location>
</feature>
<evidence type="ECO:0000256" key="1">
    <source>
        <dbReference type="SAM" id="MobiDB-lite"/>
    </source>
</evidence>
<evidence type="ECO:0000313" key="2">
    <source>
        <dbReference type="EMBL" id="PPQ37435.1"/>
    </source>
</evidence>
<proteinExistence type="predicted"/>
<evidence type="ECO:0000313" key="3">
    <source>
        <dbReference type="Proteomes" id="UP000239724"/>
    </source>
</evidence>
<name>A0A2S6NMK1_RHOGL</name>
<dbReference type="Proteomes" id="UP000239724">
    <property type="component" value="Unassembled WGS sequence"/>
</dbReference>
<accession>A0A2S6NMK1</accession>
<keyword evidence="3" id="KW-1185">Reference proteome</keyword>
<reference evidence="2 3" key="1">
    <citation type="journal article" date="2018" name="Arch. Microbiol.">
        <title>New insights into the metabolic potential of the phototrophic purple bacterium Rhodopila globiformis DSM 161(T) from its draft genome sequence and evidence for a vanadium-dependent nitrogenase.</title>
        <authorList>
            <person name="Imhoff J.F."/>
            <person name="Rahn T."/>
            <person name="Kunzel S."/>
            <person name="Neulinger S.C."/>
        </authorList>
    </citation>
    <scope>NUCLEOTIDE SEQUENCE [LARGE SCALE GENOMIC DNA]</scope>
    <source>
        <strain evidence="2 3">DSM 161</strain>
    </source>
</reference>
<dbReference type="AlphaFoldDB" id="A0A2S6NMK1"/>
<sequence>MHRAPAITAVILEKVLAFLAPLFLDVAGDAAAAREAARAMLETYDPRTDRELRHAALAIAFSFGALDALSRSLNSELTANQVLRLRGNANALNRAALQNEQALEALREHPQAEEPAEAALDLPASLEPADLAGFARTQPVLSRQQRRALERQAEKAQRRQQEQDRLAQRASAAAAHSGGAMLVAAQ</sequence>
<feature type="compositionally biased region" description="Low complexity" evidence="1">
    <location>
        <begin position="168"/>
        <end position="186"/>
    </location>
</feature>
<dbReference type="RefSeq" id="WP_104517466.1">
    <property type="nucleotide sequence ID" value="NZ_NHRY01000048.1"/>
</dbReference>